<dbReference type="Proteomes" id="UP001213646">
    <property type="component" value="Unassembled WGS sequence"/>
</dbReference>
<sequence>MMVVLQNFHRQEEAVLDGDFWYGCLVAVSSFGNKWAQTNMKSIIKHRKKLEAKQME</sequence>
<dbReference type="RefSeq" id="WP_008145781.1">
    <property type="nucleotide sequence ID" value="NZ_CAJLBM010000069.1"/>
</dbReference>
<dbReference type="GeneID" id="93408174"/>
<protein>
    <submittedName>
        <fullName evidence="1">Uncharacterized protein</fullName>
    </submittedName>
</protein>
<reference evidence="1" key="1">
    <citation type="submission" date="2023-01" db="EMBL/GenBank/DDBJ databases">
        <title>Exploring GABA producing Bacteroides strains toward improving mental health.</title>
        <authorList>
            <person name="Yousuf B."/>
            <person name="Bouhlel N.E."/>
            <person name="Mottawea W."/>
            <person name="Hammami R."/>
        </authorList>
    </citation>
    <scope>NUCLEOTIDE SEQUENCE</scope>
    <source>
        <strain evidence="1">UO.H1047</strain>
    </source>
</reference>
<dbReference type="AlphaFoldDB" id="A0AAW6I5I9"/>
<evidence type="ECO:0000313" key="1">
    <source>
        <dbReference type="EMBL" id="MDC7150964.1"/>
    </source>
</evidence>
<proteinExistence type="predicted"/>
<comment type="caution">
    <text evidence="1">The sequence shown here is derived from an EMBL/GenBank/DDBJ whole genome shotgun (WGS) entry which is preliminary data.</text>
</comment>
<accession>A0AAW6I5I9</accession>
<organism evidence="1 2">
    <name type="scientific">Parabacteroides johnsonii</name>
    <dbReference type="NCBI Taxonomy" id="387661"/>
    <lineage>
        <taxon>Bacteria</taxon>
        <taxon>Pseudomonadati</taxon>
        <taxon>Bacteroidota</taxon>
        <taxon>Bacteroidia</taxon>
        <taxon>Bacteroidales</taxon>
        <taxon>Tannerellaceae</taxon>
        <taxon>Parabacteroides</taxon>
    </lineage>
</organism>
<gene>
    <name evidence="1" type="ORF">PQG89_16350</name>
</gene>
<dbReference type="EMBL" id="JAQPYX010000157">
    <property type="protein sequence ID" value="MDC7150964.1"/>
    <property type="molecule type" value="Genomic_DNA"/>
</dbReference>
<evidence type="ECO:0000313" key="2">
    <source>
        <dbReference type="Proteomes" id="UP001213646"/>
    </source>
</evidence>
<name>A0AAW6I5I9_9BACT</name>